<evidence type="ECO:0000313" key="3">
    <source>
        <dbReference type="Proteomes" id="UP000560081"/>
    </source>
</evidence>
<dbReference type="InterPro" id="IPR028037">
    <property type="entry name" value="Antitoxin_Rv0909/MT0933"/>
</dbReference>
<dbReference type="AlphaFoldDB" id="A0A7W7L549"/>
<name>A0A7W7L549_9MICC</name>
<evidence type="ECO:0000313" key="2">
    <source>
        <dbReference type="EMBL" id="MBB4883694.1"/>
    </source>
</evidence>
<sequence length="70" mass="7535">MVGFDDMKNLANEHSDKINEHVDDAQDQHGDKLGQHGDKVNQGVDAAQDKFLAGDVQDKAEGQSMGGQQA</sequence>
<comment type="caution">
    <text evidence="2">The sequence shown here is derived from an EMBL/GenBank/DDBJ whole genome shotgun (WGS) entry which is preliminary data.</text>
</comment>
<evidence type="ECO:0000256" key="1">
    <source>
        <dbReference type="SAM" id="MobiDB-lite"/>
    </source>
</evidence>
<dbReference type="RefSeq" id="WP_221419418.1">
    <property type="nucleotide sequence ID" value="NZ_BMLA01000004.1"/>
</dbReference>
<protein>
    <recommendedName>
        <fullName evidence="4">Antitoxin</fullName>
    </recommendedName>
</protein>
<accession>A0A7W7L549</accession>
<feature type="region of interest" description="Disordered" evidence="1">
    <location>
        <begin position="1"/>
        <end position="70"/>
    </location>
</feature>
<gene>
    <name evidence="2" type="ORF">BJ976_002045</name>
</gene>
<keyword evidence="3" id="KW-1185">Reference proteome</keyword>
<evidence type="ECO:0008006" key="4">
    <source>
        <dbReference type="Google" id="ProtNLM"/>
    </source>
</evidence>
<dbReference type="Proteomes" id="UP000560081">
    <property type="component" value="Unassembled WGS sequence"/>
</dbReference>
<dbReference type="Pfam" id="PF14013">
    <property type="entry name" value="MT0933_antitox"/>
    <property type="match status" value="1"/>
</dbReference>
<organism evidence="2 3">
    <name type="scientific">Micrococcus flavus</name>
    <dbReference type="NCBI Taxonomy" id="384602"/>
    <lineage>
        <taxon>Bacteria</taxon>
        <taxon>Bacillati</taxon>
        <taxon>Actinomycetota</taxon>
        <taxon>Actinomycetes</taxon>
        <taxon>Micrococcales</taxon>
        <taxon>Micrococcaceae</taxon>
        <taxon>Micrococcus</taxon>
    </lineage>
</organism>
<proteinExistence type="predicted"/>
<reference evidence="2 3" key="1">
    <citation type="submission" date="2020-08" db="EMBL/GenBank/DDBJ databases">
        <title>Sequencing the genomes of 1000 actinobacteria strains.</title>
        <authorList>
            <person name="Klenk H.-P."/>
        </authorList>
    </citation>
    <scope>NUCLEOTIDE SEQUENCE [LARGE SCALE GENOMIC DNA]</scope>
    <source>
        <strain evidence="2 3">DSM 19079</strain>
    </source>
</reference>
<feature type="compositionally biased region" description="Basic and acidic residues" evidence="1">
    <location>
        <begin position="1"/>
        <end position="39"/>
    </location>
</feature>
<dbReference type="EMBL" id="JACHMC010000001">
    <property type="protein sequence ID" value="MBB4883694.1"/>
    <property type="molecule type" value="Genomic_DNA"/>
</dbReference>